<dbReference type="InterPro" id="IPR055411">
    <property type="entry name" value="LRR_FXL15/At3g58940/PEG3-like"/>
</dbReference>
<dbReference type="SUPFAM" id="SSF81383">
    <property type="entry name" value="F-box domain"/>
    <property type="match status" value="1"/>
</dbReference>
<reference evidence="2 3" key="1">
    <citation type="submission" date="2024-04" db="EMBL/GenBank/DDBJ databases">
        <title>Genome assembly C_amara_ONT_v2.</title>
        <authorList>
            <person name="Yant L."/>
            <person name="Moore C."/>
            <person name="Slenker M."/>
        </authorList>
    </citation>
    <scope>NUCLEOTIDE SEQUENCE [LARGE SCALE GENOMIC DNA]</scope>
    <source>
        <tissue evidence="2">Leaf</tissue>
    </source>
</reference>
<dbReference type="SMART" id="SM00579">
    <property type="entry name" value="FBD"/>
    <property type="match status" value="1"/>
</dbReference>
<evidence type="ECO:0000259" key="1">
    <source>
        <dbReference type="SMART" id="SM00579"/>
    </source>
</evidence>
<dbReference type="PANTHER" id="PTHR31900:SF28">
    <property type="entry name" value="FBD DOMAIN-CONTAINING PROTEIN"/>
    <property type="match status" value="1"/>
</dbReference>
<name>A0ABD1APS9_CARAN</name>
<dbReference type="Pfam" id="PF00646">
    <property type="entry name" value="F-box"/>
    <property type="match status" value="1"/>
</dbReference>
<sequence>MDRISGLSDELLLKILLLVPTKVAVSTSILSKRWEYLWMWLPKLEYGHRNSSSSDSESLQCFLDKNLPLHRAPVLESFRLDVSSANFEPVNIKLWVVIAVSHCLRELEIMYSLYHCKPNILPSNLYTCKSLVILKLNGKILLDVPRMALLPSLKTLQLQNVKYLNEESLQRLLYNCPVLEDLLVYLAINGVMEKLTLVVPSLQSLSLFIPMSYSIVGIVIQTPSLKYFKLKDHSDESHCLIENMPNLIEAYVDVHLPNINGLIGSITSVKRLAMCSEAIYDEGFVFNQLEHLNLCSSLENMSYLLPRLLKDSSNLQVLELSEMDNHGHFDDMDDWNKPSTVPECLLLSLQTFNWLKYTGTPEEKDIAVYILKNAAHLKTATIKYCEGQVPKFEMIKELALSSRASTKCQLMFLSI</sequence>
<dbReference type="PANTHER" id="PTHR31900">
    <property type="entry name" value="F-BOX/RNI SUPERFAMILY PROTEIN-RELATED"/>
    <property type="match status" value="1"/>
</dbReference>
<organism evidence="2 3">
    <name type="scientific">Cardamine amara subsp. amara</name>
    <dbReference type="NCBI Taxonomy" id="228776"/>
    <lineage>
        <taxon>Eukaryota</taxon>
        <taxon>Viridiplantae</taxon>
        <taxon>Streptophyta</taxon>
        <taxon>Embryophyta</taxon>
        <taxon>Tracheophyta</taxon>
        <taxon>Spermatophyta</taxon>
        <taxon>Magnoliopsida</taxon>
        <taxon>eudicotyledons</taxon>
        <taxon>Gunneridae</taxon>
        <taxon>Pentapetalae</taxon>
        <taxon>rosids</taxon>
        <taxon>malvids</taxon>
        <taxon>Brassicales</taxon>
        <taxon>Brassicaceae</taxon>
        <taxon>Cardamineae</taxon>
        <taxon>Cardamine</taxon>
    </lineage>
</organism>
<dbReference type="InterPro" id="IPR032675">
    <property type="entry name" value="LRR_dom_sf"/>
</dbReference>
<dbReference type="EMBL" id="JBANAX010000439">
    <property type="protein sequence ID" value="KAL1208758.1"/>
    <property type="molecule type" value="Genomic_DNA"/>
</dbReference>
<feature type="domain" description="FBD" evidence="1">
    <location>
        <begin position="343"/>
        <end position="413"/>
    </location>
</feature>
<dbReference type="InterPro" id="IPR036047">
    <property type="entry name" value="F-box-like_dom_sf"/>
</dbReference>
<dbReference type="InterPro" id="IPR050232">
    <property type="entry name" value="FBL13/AtMIF1-like"/>
</dbReference>
<dbReference type="Pfam" id="PF08387">
    <property type="entry name" value="FBD"/>
    <property type="match status" value="1"/>
</dbReference>
<protein>
    <submittedName>
        <fullName evidence="2">FBD-associated F-box protein</fullName>
    </submittedName>
</protein>
<accession>A0ABD1APS9</accession>
<evidence type="ECO:0000313" key="2">
    <source>
        <dbReference type="EMBL" id="KAL1208758.1"/>
    </source>
</evidence>
<evidence type="ECO:0000313" key="3">
    <source>
        <dbReference type="Proteomes" id="UP001558713"/>
    </source>
</evidence>
<keyword evidence="3" id="KW-1185">Reference proteome</keyword>
<dbReference type="SUPFAM" id="SSF52047">
    <property type="entry name" value="RNI-like"/>
    <property type="match status" value="1"/>
</dbReference>
<proteinExistence type="predicted"/>
<dbReference type="AlphaFoldDB" id="A0ABD1APS9"/>
<dbReference type="Proteomes" id="UP001558713">
    <property type="component" value="Unassembled WGS sequence"/>
</dbReference>
<dbReference type="InterPro" id="IPR001810">
    <property type="entry name" value="F-box_dom"/>
</dbReference>
<dbReference type="Pfam" id="PF24758">
    <property type="entry name" value="LRR_At5g56370"/>
    <property type="match status" value="1"/>
</dbReference>
<dbReference type="Gene3D" id="3.80.10.10">
    <property type="entry name" value="Ribonuclease Inhibitor"/>
    <property type="match status" value="1"/>
</dbReference>
<gene>
    <name evidence="2" type="ORF">V5N11_030359</name>
</gene>
<comment type="caution">
    <text evidence="2">The sequence shown here is derived from an EMBL/GenBank/DDBJ whole genome shotgun (WGS) entry which is preliminary data.</text>
</comment>
<dbReference type="InterPro" id="IPR006566">
    <property type="entry name" value="FBD"/>
</dbReference>